<keyword evidence="2" id="KW-1185">Reference proteome</keyword>
<dbReference type="RefSeq" id="WP_315946155.1">
    <property type="nucleotide sequence ID" value="NZ_JAWCUA010000003.1"/>
</dbReference>
<evidence type="ECO:0000313" key="1">
    <source>
        <dbReference type="EMBL" id="MDU0112422.1"/>
    </source>
</evidence>
<organism evidence="1 2">
    <name type="scientific">Psychrosphaera aquimarina</name>
    <dbReference type="NCBI Taxonomy" id="2044854"/>
    <lineage>
        <taxon>Bacteria</taxon>
        <taxon>Pseudomonadati</taxon>
        <taxon>Pseudomonadota</taxon>
        <taxon>Gammaproteobacteria</taxon>
        <taxon>Alteromonadales</taxon>
        <taxon>Pseudoalteromonadaceae</taxon>
        <taxon>Psychrosphaera</taxon>
    </lineage>
</organism>
<evidence type="ECO:0000313" key="2">
    <source>
        <dbReference type="Proteomes" id="UP001257914"/>
    </source>
</evidence>
<dbReference type="Proteomes" id="UP001257914">
    <property type="component" value="Unassembled WGS sequence"/>
</dbReference>
<evidence type="ECO:0008006" key="3">
    <source>
        <dbReference type="Google" id="ProtNLM"/>
    </source>
</evidence>
<accession>A0ABU3QYX6</accession>
<name>A0ABU3QYX6_9GAMM</name>
<dbReference type="EMBL" id="JAWCUA010000003">
    <property type="protein sequence ID" value="MDU0112422.1"/>
    <property type="molecule type" value="Genomic_DNA"/>
</dbReference>
<dbReference type="SUPFAM" id="SSF53850">
    <property type="entry name" value="Periplasmic binding protein-like II"/>
    <property type="match status" value="1"/>
</dbReference>
<proteinExistence type="predicted"/>
<sequence>MTFKIVSCKKTYQSLILYIFLFSGIAQSQVEELRIPLPRSEYDISHDYHKQLLLLALKQTEQPGQATQIKTTVSLSQGRAIKELIKGDMLDVYWLGTSKQLESDLLAIKVPTTRGLIGYRKFIIHKDSLDRFNNVKSFFDLQKLSACQGTNWPDTEILKASGLEVTTTTIYENIFKMLDLKRCDYFPRGYHDAQTELKLRRNLYPNLISFEQVMLHYPFAVYFFTNKNNHELAARLELGLKQLADNGSIVKLMQSHPLTENVYPLKNEMGTLFLDIPNPLLSDNTDVNDPKLWILPTDFNIYYPVVKNH</sequence>
<protein>
    <recommendedName>
        <fullName evidence="3">Solute-binding protein family 3/N-terminal domain-containing protein</fullName>
    </recommendedName>
</protein>
<reference evidence="1 2" key="1">
    <citation type="submission" date="2023-10" db="EMBL/GenBank/DDBJ databases">
        <title>Psychrosphaera aquimaarina strain SW33 isolated from seawater.</title>
        <authorList>
            <person name="Bayburt H."/>
            <person name="Kim J.M."/>
            <person name="Choi B.J."/>
            <person name="Jeon C.O."/>
        </authorList>
    </citation>
    <scope>NUCLEOTIDE SEQUENCE [LARGE SCALE GENOMIC DNA]</scope>
    <source>
        <strain evidence="1 2">KCTC 52743</strain>
    </source>
</reference>
<gene>
    <name evidence="1" type="ORF">RT723_05285</name>
</gene>
<comment type="caution">
    <text evidence="1">The sequence shown here is derived from an EMBL/GenBank/DDBJ whole genome shotgun (WGS) entry which is preliminary data.</text>
</comment>